<sequence length="358" mass="40382">MAFQREDASSSVVRQPEKKLCADSQFDRDVEPLFNSSVSRSPVLRLPPEITSEIFLHFLPTYPQFPPLSGILSPVILCQICGHWREIALSTPRLWRAIKLLLRPSQGELALLDCLTTWLARSGQSPLVLEIRTPRTPRPSEPKLLFLADCMQAITANRHRLDHLVLDVPFKHLSFLSGDMPLLRDLTISTRAAPDGTPILIDRAPALRNLVVSMFDVAFRQLPFAQLISLDVDYIFLAEGAEILREAKNLIDCRFTMCDDSTTTTSLPMIPAHQRLRHLTFCLPEDDVSIHSLLNELTLPVLSKLEVYEDGVTVDALVAFISRSQCRLEELRITYASLEEATYREALPSIPAIILEYD</sequence>
<accession>A0AAD7GSA7</accession>
<keyword evidence="2" id="KW-1185">Reference proteome</keyword>
<dbReference type="Gene3D" id="3.80.10.10">
    <property type="entry name" value="Ribonuclease Inhibitor"/>
    <property type="match status" value="1"/>
</dbReference>
<name>A0AAD7GSA7_9AGAR</name>
<dbReference type="AlphaFoldDB" id="A0AAD7GSA7"/>
<evidence type="ECO:0008006" key="3">
    <source>
        <dbReference type="Google" id="ProtNLM"/>
    </source>
</evidence>
<protein>
    <recommendedName>
        <fullName evidence="3">F-box domain-containing protein</fullName>
    </recommendedName>
</protein>
<gene>
    <name evidence="1" type="ORF">B0H16DRAFT_719664</name>
</gene>
<dbReference type="Proteomes" id="UP001215598">
    <property type="component" value="Unassembled WGS sequence"/>
</dbReference>
<proteinExistence type="predicted"/>
<dbReference type="Gene3D" id="1.20.1280.50">
    <property type="match status" value="1"/>
</dbReference>
<dbReference type="InterPro" id="IPR032675">
    <property type="entry name" value="LRR_dom_sf"/>
</dbReference>
<reference evidence="1" key="1">
    <citation type="submission" date="2023-03" db="EMBL/GenBank/DDBJ databases">
        <title>Massive genome expansion in bonnet fungi (Mycena s.s.) driven by repeated elements and novel gene families across ecological guilds.</title>
        <authorList>
            <consortium name="Lawrence Berkeley National Laboratory"/>
            <person name="Harder C.B."/>
            <person name="Miyauchi S."/>
            <person name="Viragh M."/>
            <person name="Kuo A."/>
            <person name="Thoen E."/>
            <person name="Andreopoulos B."/>
            <person name="Lu D."/>
            <person name="Skrede I."/>
            <person name="Drula E."/>
            <person name="Henrissat B."/>
            <person name="Morin E."/>
            <person name="Kohler A."/>
            <person name="Barry K."/>
            <person name="LaButti K."/>
            <person name="Morin E."/>
            <person name="Salamov A."/>
            <person name="Lipzen A."/>
            <person name="Mereny Z."/>
            <person name="Hegedus B."/>
            <person name="Baldrian P."/>
            <person name="Stursova M."/>
            <person name="Weitz H."/>
            <person name="Taylor A."/>
            <person name="Grigoriev I.V."/>
            <person name="Nagy L.G."/>
            <person name="Martin F."/>
            <person name="Kauserud H."/>
        </authorList>
    </citation>
    <scope>NUCLEOTIDE SEQUENCE</scope>
    <source>
        <strain evidence="1">CBHHK182m</strain>
    </source>
</reference>
<dbReference type="EMBL" id="JARKIB010000492">
    <property type="protein sequence ID" value="KAJ7704171.1"/>
    <property type="molecule type" value="Genomic_DNA"/>
</dbReference>
<comment type="caution">
    <text evidence="1">The sequence shown here is derived from an EMBL/GenBank/DDBJ whole genome shotgun (WGS) entry which is preliminary data.</text>
</comment>
<organism evidence="1 2">
    <name type="scientific">Mycena metata</name>
    <dbReference type="NCBI Taxonomy" id="1033252"/>
    <lineage>
        <taxon>Eukaryota</taxon>
        <taxon>Fungi</taxon>
        <taxon>Dikarya</taxon>
        <taxon>Basidiomycota</taxon>
        <taxon>Agaricomycotina</taxon>
        <taxon>Agaricomycetes</taxon>
        <taxon>Agaricomycetidae</taxon>
        <taxon>Agaricales</taxon>
        <taxon>Marasmiineae</taxon>
        <taxon>Mycenaceae</taxon>
        <taxon>Mycena</taxon>
    </lineage>
</organism>
<evidence type="ECO:0000313" key="2">
    <source>
        <dbReference type="Proteomes" id="UP001215598"/>
    </source>
</evidence>
<evidence type="ECO:0000313" key="1">
    <source>
        <dbReference type="EMBL" id="KAJ7704171.1"/>
    </source>
</evidence>